<dbReference type="Pfam" id="PF00443">
    <property type="entry name" value="UCH"/>
    <property type="match status" value="1"/>
</dbReference>
<reference evidence="3 4" key="1">
    <citation type="submission" date="2015-04" db="EMBL/GenBank/DDBJ databases">
        <title>The draft genome sequence of Fusarium langsethiae, a T-2/HT-2 mycotoxin producer.</title>
        <authorList>
            <person name="Lysoe E."/>
            <person name="Divon H.H."/>
            <person name="Terzi V."/>
            <person name="Orru L."/>
            <person name="Lamontanara A."/>
            <person name="Kolseth A.-K."/>
            <person name="Frandsen R.J."/>
            <person name="Nielsen K."/>
            <person name="Thrane U."/>
        </authorList>
    </citation>
    <scope>NUCLEOTIDE SEQUENCE [LARGE SCALE GENOMIC DNA]</scope>
    <source>
        <strain evidence="3 4">Fl201059</strain>
    </source>
</reference>
<accession>A0A0M9F2Z7</accession>
<dbReference type="GO" id="GO:0016579">
    <property type="term" value="P:protein deubiquitination"/>
    <property type="evidence" value="ECO:0007669"/>
    <property type="project" value="InterPro"/>
</dbReference>
<protein>
    <recommendedName>
        <fullName evidence="2">USP domain-containing protein</fullName>
    </recommendedName>
</protein>
<dbReference type="SUPFAM" id="SSF48371">
    <property type="entry name" value="ARM repeat"/>
    <property type="match status" value="1"/>
</dbReference>
<feature type="region of interest" description="Disordered" evidence="1">
    <location>
        <begin position="1"/>
        <end position="179"/>
    </location>
</feature>
<feature type="compositionally biased region" description="Acidic residues" evidence="1">
    <location>
        <begin position="143"/>
        <end position="156"/>
    </location>
</feature>
<proteinExistence type="predicted"/>
<dbReference type="InterPro" id="IPR001394">
    <property type="entry name" value="Peptidase_C19_UCH"/>
</dbReference>
<dbReference type="CDD" id="cd02659">
    <property type="entry name" value="peptidase_C19C"/>
    <property type="match status" value="1"/>
</dbReference>
<dbReference type="PROSITE" id="PS00973">
    <property type="entry name" value="USP_2"/>
    <property type="match status" value="1"/>
</dbReference>
<dbReference type="PROSITE" id="PS50235">
    <property type="entry name" value="USP_3"/>
    <property type="match status" value="1"/>
</dbReference>
<dbReference type="GO" id="GO:0004843">
    <property type="term" value="F:cysteine-type deubiquitinase activity"/>
    <property type="evidence" value="ECO:0007669"/>
    <property type="project" value="InterPro"/>
</dbReference>
<dbReference type="InterPro" id="IPR018200">
    <property type="entry name" value="USP_CS"/>
</dbReference>
<feature type="domain" description="USP" evidence="2">
    <location>
        <begin position="1634"/>
        <end position="1962"/>
    </location>
</feature>
<dbReference type="Gene3D" id="3.90.70.10">
    <property type="entry name" value="Cysteine proteinases"/>
    <property type="match status" value="1"/>
</dbReference>
<feature type="compositionally biased region" description="Low complexity" evidence="1">
    <location>
        <begin position="120"/>
        <end position="134"/>
    </location>
</feature>
<comment type="caution">
    <text evidence="3">The sequence shown here is derived from an EMBL/GenBank/DDBJ whole genome shotgun (WGS) entry which is preliminary data.</text>
</comment>
<dbReference type="Proteomes" id="UP000037904">
    <property type="component" value="Unassembled WGS sequence"/>
</dbReference>
<dbReference type="SUPFAM" id="SSF54001">
    <property type="entry name" value="Cysteine proteinases"/>
    <property type="match status" value="1"/>
</dbReference>
<dbReference type="EMBL" id="JXCE01000020">
    <property type="protein sequence ID" value="KPA44912.1"/>
    <property type="molecule type" value="Genomic_DNA"/>
</dbReference>
<sequence length="2599" mass="292362">MDPALRSPDLPDRAASAEASSTRPNPFDDSDISSRKRRRTSLSGSPANSLGAVNPIRDSSSSITLDTDPILPQPDSAADSPTNPLAPETPESGSHMCDPTTEPPSSMVTLNLRNATQKDSSSLPSSPTAAAQPAMTENATDAVNDDVQESVEDSEVDMSQAPQDNDISRPSSSQSATPPIEVISIISDEDMMSDYQSASLSVVESDLVAIDPVHEFPFNEPNESLEGMTARLANYLGTQSSIDPLVIHKLQQWLDQYLEYTGNVGRQTAMGSCRLNVHFWTAFPRIVPAMAFRRPPLYEDETLWEVSNAFFASFAKLSAWFVGQDILAIKEFMVDQESQGRQIPELFSPNYLHHLHSITLPPRPSDSQADQVALASSYFIRAYQKVGSGSIGSLLQLTRMLAELIPNHPRLTNDLALICQVASDIMSDILNPRIPSHNSMFKQELENGFALYELTCRMFDDMIEKKPSQLFPDNILRGISALSDMIKAVLRCGLPVASRLLQEHQKSSPALSQDYTIEAIALKRRFETFVKLLRSSQMQLRFQGTTQMCRELVECWKIHSEQSDNDSLAYIGHIAEYLIGSGFIDYFLGPNCHPEITVEGANIVGFIIVTKNYRKEHIDMIWRGITSGEDPRTVDALARMVINIAHLFDIEGLLALCEKFQTLPVDAFTPTIRLLWEHVMKFMIDRPTIEQPLGLQPYDLCLRLLRESSVSVGGSQPVSPEMQQATVHKLQELLRYGPGPEGRQQLYLSCLEDIASKSATTLGSLFFLSIMIRSRVMATELHELVEEHDFTRLLVEELAHAIEAGRARDAQTVLASPIYQPRKEFIAVIIQLQPQTITQELGFKLWDMLVGSLSLSLEDRKAGWDILNILNRGGNFDIHSNHFLRTCLLQYLPTLSAEYFCEGTLEFLLAEITPRLNERSDLSLDDPEAVNKSGIEQVWRIALEVADEILAEKALRVLTKDIYIENEYISSGPAQRTQSIHLALVGRCLNQLKIAAKDLETLGHNPEGDGDGDTAVATKGQKLLEKERIFVRSLKFLRYMLDAHRSKPHLSTPDLRTLISQAPYAVQGDSAELKYQSFDGDQQTDIKPLVIGKGNTAASLLASLREETGFENYRIYYRGQPFLPRETDICKSLEDLRVHDGLILVRREEAGPALSNRVTPGASSLEIEISAHFDEIWEYLNMKDSLAEEIFTFLIQLPTDGRLSKLIDNEPATYKDVFPSGQPFKSLYAVHALAKYTKALSPSNMNSDGSQNGTFAPHSVSYSKTLKTAMSLVVHAISDKDVFDQASTFMRLKLTTSLLQAFKQFHDRISALEPSAISKSLVIPDPDRLVEILSYAADCFGDAPLVAVHLALLLCLRLSVMDNQFWTKLSTNAGFGRALRSLLLTDPRQAIRARSVKVIQEFFNVVEHAAAGHASASALNGSVATYFWIITRDLISEAAGFPRQCEELFRLTYFLLVRINNQAPELVQIATLASKASQLLLEHTTTETIESPNVEDRLAKGLASLLHLCLQLDATVALSEVLPENLATSLFWKQLYPSNCPPSGEPVPKVILNGETRSKLCEVISHLVKHDRNEFQMVLEALGQQVPFYEDDDGMYGPLVKSHLLTDGQDNPYLYELSYHFERSKALRASCGYAGLQNLSNTCYLNSLMTQLYMNTGFRRFVLSCQVRYPETSQQLLDNTQKLFGHMQESYLRCIDPTNFVNSIKTYDDTLIDIHNQMDVDEFYNLLFDRWENQLLDQDEKRSMKSFYGGQLVQQVKSKECEHISERLEPFSAIQCDIKGKSTLEESLQAYVDGEIMEGDNKYKCSTCDRHVDAVKRACIKDVPENLIFHLKRFDFNLRTLQRSKINDYFAFPSRVDMRPYTIEHLSNPESDSEEDIFELVGVLVHSGTAESGHYYSYIRERPSSVDRPSWVEFNDDMVTPWDPAQMEQSTFGGTDQRPLHDSNGLVYDKNYSAYMLFYQRASSLRAEQEHMMNLDVPTPLRVEVPDELKDHTTAENTVILRRHCVYDETSTGLVLTLFRQSLLCCGPVDATDTCLSSNDFMCKFQQEHGLQNSAMRTLLGHLDQIVTRTRDTPDFDSYCRSLMGAIASCPYCAFAFYSYFDDHPNALRMLLQRNPDQGVRSFTCQALVTAVKKISEAFPNVYDSQESYSPVSDSDEDEDLDQHDVSHRSVIDRVMLIFDYLWKYFHVHIKAWDEYFGAVLGFAELGHRETGRVLAADFLVKTIQIISADPLQELTGIWAKMLASVIRRNNSPKPPSYASIIALVHHLISKMNGRLGPDSIEEDPTERLTQTAEPFSWTAREVALVFSGLDTASHASLFVEKLLALDQAPVSCDAIIRHLVRLDDKVDDRVLSTLKQCLRGETSTQAMDPFLRAAIPYIESTNDVRNALDIVQHMFTQVRSLQNNEGVFFVRFFMVAVNLQREDEEFARVVRSSSLEQVPEWAPFLLVWPDQHVRAATKEFLGGALFDNLKGRSPVNSDGTFYDRDAIEEAAKQVGIACLEYLKDHHVRRRTNVGREIATEFLDVIEQCSAVVDMDSSEQSDIDKRFRGLQDEVIDPLRKLVVDEMEDDGTDWEGSCGSSEQIDDIEMNIPGVKELHDM</sequence>
<keyword evidence="4" id="KW-1185">Reference proteome</keyword>
<dbReference type="PANTHER" id="PTHR24006:SF827">
    <property type="entry name" value="UBIQUITIN CARBOXYL-TERMINAL HYDROLASE 34"/>
    <property type="match status" value="1"/>
</dbReference>
<dbReference type="InterPro" id="IPR021905">
    <property type="entry name" value="DUF3517"/>
</dbReference>
<evidence type="ECO:0000313" key="3">
    <source>
        <dbReference type="EMBL" id="KPA44912.1"/>
    </source>
</evidence>
<organism evidence="3 4">
    <name type="scientific">Fusarium langsethiae</name>
    <dbReference type="NCBI Taxonomy" id="179993"/>
    <lineage>
        <taxon>Eukaryota</taxon>
        <taxon>Fungi</taxon>
        <taxon>Dikarya</taxon>
        <taxon>Ascomycota</taxon>
        <taxon>Pezizomycotina</taxon>
        <taxon>Sordariomycetes</taxon>
        <taxon>Hypocreomycetidae</taxon>
        <taxon>Hypocreales</taxon>
        <taxon>Nectriaceae</taxon>
        <taxon>Fusarium</taxon>
    </lineage>
</organism>
<dbReference type="InterPro" id="IPR028889">
    <property type="entry name" value="USP"/>
</dbReference>
<dbReference type="OrthoDB" id="420187at2759"/>
<name>A0A0M9F2Z7_FUSLA</name>
<evidence type="ECO:0000259" key="2">
    <source>
        <dbReference type="PROSITE" id="PS50235"/>
    </source>
</evidence>
<dbReference type="GO" id="GO:0005634">
    <property type="term" value="C:nucleus"/>
    <property type="evidence" value="ECO:0007669"/>
    <property type="project" value="TreeGrafter"/>
</dbReference>
<dbReference type="InterPro" id="IPR016024">
    <property type="entry name" value="ARM-type_fold"/>
</dbReference>
<dbReference type="InterPro" id="IPR038765">
    <property type="entry name" value="Papain-like_cys_pep_sf"/>
</dbReference>
<feature type="compositionally biased region" description="Polar residues" evidence="1">
    <location>
        <begin position="160"/>
        <end position="177"/>
    </location>
</feature>
<dbReference type="PANTHER" id="PTHR24006">
    <property type="entry name" value="UBIQUITIN CARBOXYL-TERMINAL HYDROLASE"/>
    <property type="match status" value="1"/>
</dbReference>
<dbReference type="GO" id="GO:0005829">
    <property type="term" value="C:cytosol"/>
    <property type="evidence" value="ECO:0007669"/>
    <property type="project" value="TreeGrafter"/>
</dbReference>
<dbReference type="FunFam" id="3.90.70.10:FF:000136">
    <property type="entry name" value="Ubiquitin C-terminal hydrolase, putative"/>
    <property type="match status" value="1"/>
</dbReference>
<dbReference type="InterPro" id="IPR050164">
    <property type="entry name" value="Peptidase_C19"/>
</dbReference>
<evidence type="ECO:0000256" key="1">
    <source>
        <dbReference type="SAM" id="MobiDB-lite"/>
    </source>
</evidence>
<feature type="compositionally biased region" description="Polar residues" evidence="1">
    <location>
        <begin position="103"/>
        <end position="119"/>
    </location>
</feature>
<dbReference type="Pfam" id="PF12030">
    <property type="entry name" value="DUF3517"/>
    <property type="match status" value="1"/>
</dbReference>
<evidence type="ECO:0000313" key="4">
    <source>
        <dbReference type="Proteomes" id="UP000037904"/>
    </source>
</evidence>
<gene>
    <name evidence="3" type="ORF">FLAG1_02217</name>
</gene>